<evidence type="ECO:0000313" key="3">
    <source>
        <dbReference type="EMBL" id="ROV97608.1"/>
    </source>
</evidence>
<reference evidence="3 4" key="1">
    <citation type="submission" date="2015-09" db="EMBL/GenBank/DDBJ databases">
        <title>Host preference determinants of Valsa canker pathogens revealed by comparative genomics.</title>
        <authorList>
            <person name="Yin Z."/>
            <person name="Huang L."/>
        </authorList>
    </citation>
    <scope>NUCLEOTIDE SEQUENCE [LARGE SCALE GENOMIC DNA]</scope>
    <source>
        <strain evidence="3 4">YSFL</strain>
    </source>
</reference>
<dbReference type="InterPro" id="IPR036786">
    <property type="entry name" value="Ribosome_mat_SBDS_N_sf"/>
</dbReference>
<evidence type="ECO:0000256" key="1">
    <source>
        <dbReference type="SAM" id="MobiDB-lite"/>
    </source>
</evidence>
<sequence>MKGATEQVKIHYKGAEDDFIIFIDDVETYKKWKSDKSIPLAHFVSAFKIFVTHQQGAQGAHDSASKGQLETEFGTSNDDDVIKAILEKGTAQESTMPERNGPKNDSQGPAFIAH</sequence>
<dbReference type="Gene3D" id="3.30.1250.10">
    <property type="entry name" value="Ribosome maturation protein SBDS, N-terminal domain"/>
    <property type="match status" value="1"/>
</dbReference>
<dbReference type="OrthoDB" id="2567806at2759"/>
<feature type="domain" description="Ribosome maturation protein SDO1/SBDS N-terminal" evidence="2">
    <location>
        <begin position="7"/>
        <end position="99"/>
    </location>
</feature>
<feature type="region of interest" description="Disordered" evidence="1">
    <location>
        <begin position="87"/>
        <end position="114"/>
    </location>
</feature>
<dbReference type="EMBL" id="LJZO01000016">
    <property type="protein sequence ID" value="ROV97608.1"/>
    <property type="molecule type" value="Genomic_DNA"/>
</dbReference>
<dbReference type="Proteomes" id="UP000284375">
    <property type="component" value="Unassembled WGS sequence"/>
</dbReference>
<name>A0A423W2R2_CYTCH</name>
<evidence type="ECO:0000259" key="2">
    <source>
        <dbReference type="Pfam" id="PF01172"/>
    </source>
</evidence>
<dbReference type="InterPro" id="IPR019783">
    <property type="entry name" value="SDO1/SBDS_N"/>
</dbReference>
<comment type="caution">
    <text evidence="3">The sequence shown here is derived from an EMBL/GenBank/DDBJ whole genome shotgun (WGS) entry which is preliminary data.</text>
</comment>
<dbReference type="Pfam" id="PF01172">
    <property type="entry name" value="SBDS_N"/>
    <property type="match status" value="1"/>
</dbReference>
<evidence type="ECO:0000313" key="4">
    <source>
        <dbReference type="Proteomes" id="UP000284375"/>
    </source>
</evidence>
<dbReference type="AlphaFoldDB" id="A0A423W2R2"/>
<protein>
    <recommendedName>
        <fullName evidence="2">Ribosome maturation protein SDO1/SBDS N-terminal domain-containing protein</fullName>
    </recommendedName>
</protein>
<dbReference type="STRING" id="252740.A0A423W2R2"/>
<organism evidence="3 4">
    <name type="scientific">Cytospora chrysosperma</name>
    <name type="common">Cytospora canker fungus</name>
    <name type="synonym">Sphaeria chrysosperma</name>
    <dbReference type="NCBI Taxonomy" id="252740"/>
    <lineage>
        <taxon>Eukaryota</taxon>
        <taxon>Fungi</taxon>
        <taxon>Dikarya</taxon>
        <taxon>Ascomycota</taxon>
        <taxon>Pezizomycotina</taxon>
        <taxon>Sordariomycetes</taxon>
        <taxon>Sordariomycetidae</taxon>
        <taxon>Diaporthales</taxon>
        <taxon>Cytosporaceae</taxon>
        <taxon>Cytospora</taxon>
    </lineage>
</organism>
<feature type="compositionally biased region" description="Polar residues" evidence="1">
    <location>
        <begin position="91"/>
        <end position="107"/>
    </location>
</feature>
<gene>
    <name evidence="3" type="ORF">VSDG_04530</name>
</gene>
<keyword evidence="4" id="KW-1185">Reference proteome</keyword>
<accession>A0A423W2R2</accession>
<dbReference type="SUPFAM" id="SSF89895">
    <property type="entry name" value="FYSH domain"/>
    <property type="match status" value="1"/>
</dbReference>
<proteinExistence type="predicted"/>